<dbReference type="Gene3D" id="3.40.1390.10">
    <property type="entry name" value="MurE/MurF, N-terminal domain"/>
    <property type="match status" value="1"/>
</dbReference>
<evidence type="ECO:0000259" key="13">
    <source>
        <dbReference type="Pfam" id="PF08245"/>
    </source>
</evidence>
<dbReference type="EC" id="6.3.2.10" evidence="10 11"/>
<dbReference type="InterPro" id="IPR035911">
    <property type="entry name" value="MurE/MurF_N"/>
</dbReference>
<dbReference type="HAMAP" id="MF_02019">
    <property type="entry name" value="MurF"/>
    <property type="match status" value="1"/>
</dbReference>
<feature type="domain" description="Mur ligase central" evidence="13">
    <location>
        <begin position="110"/>
        <end position="293"/>
    </location>
</feature>
<dbReference type="UniPathway" id="UPA00219"/>
<evidence type="ECO:0000256" key="11">
    <source>
        <dbReference type="RuleBase" id="RU004136"/>
    </source>
</evidence>
<dbReference type="GO" id="GO:0008360">
    <property type="term" value="P:regulation of cell shape"/>
    <property type="evidence" value="ECO:0007669"/>
    <property type="project" value="UniProtKB-KW"/>
</dbReference>
<evidence type="ECO:0000256" key="4">
    <source>
        <dbReference type="ARBA" id="ARBA00022741"/>
    </source>
</evidence>
<keyword evidence="5 10" id="KW-0067">ATP-binding</keyword>
<accession>A0A4P6YTQ4</accession>
<evidence type="ECO:0000256" key="1">
    <source>
        <dbReference type="ARBA" id="ARBA00022490"/>
    </source>
</evidence>
<evidence type="ECO:0000256" key="2">
    <source>
        <dbReference type="ARBA" id="ARBA00022598"/>
    </source>
</evidence>
<dbReference type="PANTHER" id="PTHR43024:SF1">
    <property type="entry name" value="UDP-N-ACETYLMURAMOYL-TRIPEPTIDE--D-ALANYL-D-ALANINE LIGASE"/>
    <property type="match status" value="1"/>
</dbReference>
<dbReference type="InterPro" id="IPR013221">
    <property type="entry name" value="Mur_ligase_cen"/>
</dbReference>
<comment type="catalytic activity">
    <reaction evidence="10">
        <text>UDP-N-acetyl-alpha-D-muramoyl-L-alanyl-gamma-D-glutamyl-L-lysine + D-alanyl-D-alanine + ATP = UDP-N-acetyl-alpha-D-muramoyl-L-alanyl-gamma-D-glutamyl-L-lysyl-D-alanyl-D-alanine + ADP + phosphate + H(+)</text>
        <dbReference type="Rhea" id="RHEA:16085"/>
        <dbReference type="ChEBI" id="CHEBI:15378"/>
        <dbReference type="ChEBI" id="CHEBI:30616"/>
        <dbReference type="ChEBI" id="CHEBI:43474"/>
        <dbReference type="ChEBI" id="CHEBI:57822"/>
        <dbReference type="ChEBI" id="CHEBI:70758"/>
        <dbReference type="ChEBI" id="CHEBI:83903"/>
        <dbReference type="ChEBI" id="CHEBI:456216"/>
        <dbReference type="EC" id="6.3.2.10"/>
    </reaction>
</comment>
<dbReference type="Gene3D" id="3.40.1190.10">
    <property type="entry name" value="Mur-like, catalytic domain"/>
    <property type="match status" value="1"/>
</dbReference>
<protein>
    <recommendedName>
        <fullName evidence="10 11">UDP-N-acetylmuramoyl-tripeptide--D-alanyl-D-alanine ligase</fullName>
        <ecNumber evidence="10 11">6.3.2.10</ecNumber>
    </recommendedName>
    <alternativeName>
        <fullName evidence="10">D-alanyl-D-alanine-adding enzyme</fullName>
    </alternativeName>
</protein>
<evidence type="ECO:0000256" key="8">
    <source>
        <dbReference type="ARBA" id="ARBA00023306"/>
    </source>
</evidence>
<keyword evidence="6 10" id="KW-0133">Cell shape</keyword>
<evidence type="ECO:0000256" key="6">
    <source>
        <dbReference type="ARBA" id="ARBA00022960"/>
    </source>
</evidence>
<dbReference type="SUPFAM" id="SSF53244">
    <property type="entry name" value="MurD-like peptide ligases, peptide-binding domain"/>
    <property type="match status" value="1"/>
</dbReference>
<organism evidence="14 15">
    <name type="scientific">Periweissella cryptocerci</name>
    <dbReference type="NCBI Taxonomy" id="2506420"/>
    <lineage>
        <taxon>Bacteria</taxon>
        <taxon>Bacillati</taxon>
        <taxon>Bacillota</taxon>
        <taxon>Bacilli</taxon>
        <taxon>Lactobacillales</taxon>
        <taxon>Lactobacillaceae</taxon>
        <taxon>Periweissella</taxon>
    </lineage>
</organism>
<dbReference type="InterPro" id="IPR036565">
    <property type="entry name" value="Mur-like_cat_sf"/>
</dbReference>
<proteinExistence type="inferred from homology"/>
<dbReference type="GO" id="GO:0005524">
    <property type="term" value="F:ATP binding"/>
    <property type="evidence" value="ECO:0007669"/>
    <property type="project" value="UniProtKB-UniRule"/>
</dbReference>
<evidence type="ECO:0000313" key="14">
    <source>
        <dbReference type="EMBL" id="QBO36063.1"/>
    </source>
</evidence>
<keyword evidence="2 10" id="KW-0436">Ligase</keyword>
<evidence type="ECO:0000313" key="15">
    <source>
        <dbReference type="Proteomes" id="UP000292886"/>
    </source>
</evidence>
<dbReference type="GO" id="GO:0051301">
    <property type="term" value="P:cell division"/>
    <property type="evidence" value="ECO:0007669"/>
    <property type="project" value="UniProtKB-KW"/>
</dbReference>
<keyword evidence="7 10" id="KW-0573">Peptidoglycan synthesis</keyword>
<evidence type="ECO:0000256" key="7">
    <source>
        <dbReference type="ARBA" id="ARBA00022984"/>
    </source>
</evidence>
<dbReference type="SUPFAM" id="SSF63418">
    <property type="entry name" value="MurE/MurF N-terminal domain"/>
    <property type="match status" value="1"/>
</dbReference>
<feature type="domain" description="Mur ligase C-terminal" evidence="12">
    <location>
        <begin position="318"/>
        <end position="444"/>
    </location>
</feature>
<dbReference type="GO" id="GO:0005737">
    <property type="term" value="C:cytoplasm"/>
    <property type="evidence" value="ECO:0007669"/>
    <property type="project" value="UniProtKB-SubCell"/>
</dbReference>
<dbReference type="RefSeq" id="WP_133363141.1">
    <property type="nucleotide sequence ID" value="NZ_CP037940.1"/>
</dbReference>
<dbReference type="InterPro" id="IPR051046">
    <property type="entry name" value="MurCDEF_CellWall_CoF430Synth"/>
</dbReference>
<evidence type="ECO:0000256" key="5">
    <source>
        <dbReference type="ARBA" id="ARBA00022840"/>
    </source>
</evidence>
<comment type="catalytic activity">
    <reaction evidence="11">
        <text>D-alanyl-D-alanine + UDP-N-acetyl-alpha-D-muramoyl-L-alanyl-gamma-D-glutamyl-meso-2,6-diaminopimelate + ATP = UDP-N-acetyl-alpha-D-muramoyl-L-alanyl-gamma-D-glutamyl-meso-2,6-diaminopimeloyl-D-alanyl-D-alanine + ADP + phosphate + H(+)</text>
        <dbReference type="Rhea" id="RHEA:28374"/>
        <dbReference type="ChEBI" id="CHEBI:15378"/>
        <dbReference type="ChEBI" id="CHEBI:30616"/>
        <dbReference type="ChEBI" id="CHEBI:43474"/>
        <dbReference type="ChEBI" id="CHEBI:57822"/>
        <dbReference type="ChEBI" id="CHEBI:61386"/>
        <dbReference type="ChEBI" id="CHEBI:83905"/>
        <dbReference type="ChEBI" id="CHEBI:456216"/>
        <dbReference type="EC" id="6.3.2.10"/>
    </reaction>
</comment>
<comment type="subcellular location">
    <subcellularLocation>
        <location evidence="10 11">Cytoplasm</location>
    </subcellularLocation>
</comment>
<dbReference type="GO" id="GO:0008766">
    <property type="term" value="F:UDP-N-acetylmuramoylalanyl-D-glutamyl-2,6-diaminopimelate-D-alanyl-D-alanine ligase activity"/>
    <property type="evidence" value="ECO:0007669"/>
    <property type="project" value="RHEA"/>
</dbReference>
<evidence type="ECO:0000259" key="12">
    <source>
        <dbReference type="Pfam" id="PF02875"/>
    </source>
</evidence>
<evidence type="ECO:0000256" key="9">
    <source>
        <dbReference type="ARBA" id="ARBA00023316"/>
    </source>
</evidence>
<keyword evidence="4 10" id="KW-0547">Nucleotide-binding</keyword>
<comment type="pathway">
    <text evidence="10 11">Cell wall biogenesis; peptidoglycan biosynthesis.</text>
</comment>
<dbReference type="SUPFAM" id="SSF53623">
    <property type="entry name" value="MurD-like peptide ligases, catalytic domain"/>
    <property type="match status" value="1"/>
</dbReference>
<keyword evidence="1 10" id="KW-0963">Cytoplasm</keyword>
<evidence type="ECO:0000256" key="10">
    <source>
        <dbReference type="HAMAP-Rule" id="MF_02019"/>
    </source>
</evidence>
<dbReference type="Pfam" id="PF02875">
    <property type="entry name" value="Mur_ligase_C"/>
    <property type="match status" value="1"/>
</dbReference>
<dbReference type="InterPro" id="IPR004101">
    <property type="entry name" value="Mur_ligase_C"/>
</dbReference>
<gene>
    <name evidence="10" type="primary">murF</name>
    <name evidence="14" type="ORF">EQG49_06115</name>
</gene>
<dbReference type="GO" id="GO:0071555">
    <property type="term" value="P:cell wall organization"/>
    <property type="evidence" value="ECO:0007669"/>
    <property type="project" value="UniProtKB-KW"/>
</dbReference>
<dbReference type="InterPro" id="IPR005863">
    <property type="entry name" value="UDP-N-AcMur_synth"/>
</dbReference>
<dbReference type="NCBIfam" id="TIGR01143">
    <property type="entry name" value="murF"/>
    <property type="match status" value="1"/>
</dbReference>
<dbReference type="AlphaFoldDB" id="A0A4P6YTQ4"/>
<evidence type="ECO:0000256" key="3">
    <source>
        <dbReference type="ARBA" id="ARBA00022618"/>
    </source>
</evidence>
<dbReference type="Pfam" id="PF08245">
    <property type="entry name" value="Mur_ligase_M"/>
    <property type="match status" value="1"/>
</dbReference>
<dbReference type="EMBL" id="CP037940">
    <property type="protein sequence ID" value="QBO36063.1"/>
    <property type="molecule type" value="Genomic_DNA"/>
</dbReference>
<dbReference type="InterPro" id="IPR036615">
    <property type="entry name" value="Mur_ligase_C_dom_sf"/>
</dbReference>
<name>A0A4P6YTQ4_9LACO</name>
<dbReference type="KEGG" id="wei:EQG49_06115"/>
<dbReference type="GO" id="GO:0047480">
    <property type="term" value="F:UDP-N-acetylmuramoyl-tripeptide-D-alanyl-D-alanine ligase activity"/>
    <property type="evidence" value="ECO:0007669"/>
    <property type="project" value="UniProtKB-UniRule"/>
</dbReference>
<dbReference type="OrthoDB" id="9801978at2"/>
<keyword evidence="8 10" id="KW-0131">Cell cycle</keyword>
<reference evidence="15" key="1">
    <citation type="submission" date="2019-03" db="EMBL/GenBank/DDBJ databases">
        <title>Weissella sp. 26KH-42 Genome sequencing.</title>
        <authorList>
            <person name="Heo J."/>
            <person name="Kim S.-J."/>
            <person name="Kim J.-S."/>
            <person name="Hong S.-B."/>
            <person name="Kwon S.-W."/>
        </authorList>
    </citation>
    <scope>NUCLEOTIDE SEQUENCE [LARGE SCALE GENOMIC DNA]</scope>
    <source>
        <strain evidence="15">26KH-42</strain>
    </source>
</reference>
<keyword evidence="9 10" id="KW-0961">Cell wall biogenesis/degradation</keyword>
<dbReference type="GO" id="GO:0009252">
    <property type="term" value="P:peptidoglycan biosynthetic process"/>
    <property type="evidence" value="ECO:0007669"/>
    <property type="project" value="UniProtKB-UniRule"/>
</dbReference>
<feature type="binding site" evidence="10">
    <location>
        <begin position="112"/>
        <end position="118"/>
    </location>
    <ligand>
        <name>ATP</name>
        <dbReference type="ChEBI" id="CHEBI:30616"/>
    </ligand>
</feature>
<dbReference type="PANTHER" id="PTHR43024">
    <property type="entry name" value="UDP-N-ACETYLMURAMOYL-TRIPEPTIDE--D-ALANYL-D-ALANINE LIGASE"/>
    <property type="match status" value="1"/>
</dbReference>
<dbReference type="Gene3D" id="3.90.190.20">
    <property type="entry name" value="Mur ligase, C-terminal domain"/>
    <property type="match status" value="1"/>
</dbReference>
<keyword evidence="3 10" id="KW-0132">Cell division</keyword>
<keyword evidence="15" id="KW-1185">Reference proteome</keyword>
<dbReference type="Proteomes" id="UP000292886">
    <property type="component" value="Chromosome"/>
</dbReference>
<comment type="similarity">
    <text evidence="10">Belongs to the MurCDEF family. MurF subfamily.</text>
</comment>
<sequence>MKIKLTDVAHAVHATNDITEYADIEITSVAFDSRDLKPGALFIPLIADNDGHNFIADAQANGAVATLWGKDHIASVPNDFPVLLVNDTLIGLQDLARAYLAKLNPKVVAVTGSNGKTTTKDLIAAIGSTQYNMIKTPENFNNEIGTPITILRMEQSTELLVVELGMDRSGQLDFLSNLVKPDIAVITMIGEAHIEFFKTRARIADAKMEIVNGLNPEGLFVYNGDEPLLVERAQNVKQEQRTFGLDASNELYAIDIQADDYSTSFQTNKWPNITFTIPLLGDYNVANALAAISIGIELGISAENLQIALRNVVLTSNRTQWIQMRNGARILSDVYNSNPTAAKEVLKTFANTRVDGKRYVVLGDMLELGEDSRDLHAQLADYIEPAEVAGVYLVGEDVTALAAALQAKFTTDQIHQYAANDKASLVTDLQAILEPTDTVMLKASHGIHLEQVLAELLK</sequence>
<comment type="function">
    <text evidence="10 11">Involved in cell wall formation. Catalyzes the final step in the synthesis of UDP-N-acetylmuramoyl-pentapeptide, the precursor of murein.</text>
</comment>